<dbReference type="AlphaFoldDB" id="A0A429ZQ08"/>
<proteinExistence type="predicted"/>
<sequence>MQIEVPSDKYVDAVKAMENRIRKGEVKGVTNPAEAKNIVRQGNYTYEQVKNIAKSGNIDSIKFDATNGAVIATTAFGISATISFAVSIWNGEDVDIALKSAAFSGIKVGSVTFISAVVSSQLSKAGLNSALVASSEQIVSLIGPKASAILVNALRSGQNIYGAAAMKSAAKLLRGNVITGIVTGVVLETVDIVDIFRGRISGKQLFKNSLETASTIAGGSAGWVAGATAGAALGTLVPIVGNAVGGIIGGIVGSVDGGVISAKATKTVTGLFLEDDAEEMVRIIEKEFSIIANNYLLNREEVEEVAIQMQSVLKGKTLKDMYNSPSKIDFADNLIIPIVENIVTGRKKIISPSVEDFSKGIQFLLEDNLEDHFLETV</sequence>
<accession>A0A429ZQ08</accession>
<evidence type="ECO:0000313" key="2">
    <source>
        <dbReference type="Proteomes" id="UP000287239"/>
    </source>
</evidence>
<dbReference type="Proteomes" id="UP000287239">
    <property type="component" value="Unassembled WGS sequence"/>
</dbReference>
<gene>
    <name evidence="1" type="ORF">CBF35_07430</name>
</gene>
<keyword evidence="2" id="KW-1185">Reference proteome</keyword>
<dbReference type="PANTHER" id="PTHR21525">
    <property type="entry name" value="MOTILE SPERM PROTEIN"/>
    <property type="match status" value="1"/>
</dbReference>
<protein>
    <submittedName>
        <fullName evidence="1">Uncharacterized protein</fullName>
    </submittedName>
</protein>
<organism evidence="1 2">
    <name type="scientific">Vagococcus salmoninarum</name>
    <dbReference type="NCBI Taxonomy" id="2739"/>
    <lineage>
        <taxon>Bacteria</taxon>
        <taxon>Bacillati</taxon>
        <taxon>Bacillota</taxon>
        <taxon>Bacilli</taxon>
        <taxon>Lactobacillales</taxon>
        <taxon>Enterococcaceae</taxon>
        <taxon>Vagococcus</taxon>
    </lineage>
</organism>
<comment type="caution">
    <text evidence="1">The sequence shown here is derived from an EMBL/GenBank/DDBJ whole genome shotgun (WGS) entry which is preliminary data.</text>
</comment>
<evidence type="ECO:0000313" key="1">
    <source>
        <dbReference type="EMBL" id="RST95800.1"/>
    </source>
</evidence>
<dbReference type="PANTHER" id="PTHR21525:SF9">
    <property type="entry name" value="CHANNEL_COLICIN DOMAIN-CONTAINING PROTEIN"/>
    <property type="match status" value="1"/>
</dbReference>
<reference evidence="1 2" key="1">
    <citation type="submission" date="2017-05" db="EMBL/GenBank/DDBJ databases">
        <title>Vagococcus spp. assemblies.</title>
        <authorList>
            <person name="Gulvik C.A."/>
        </authorList>
    </citation>
    <scope>NUCLEOTIDE SEQUENCE [LARGE SCALE GENOMIC DNA]</scope>
    <source>
        <strain evidence="1 2">NCFB 2777</strain>
    </source>
</reference>
<dbReference type="EMBL" id="NGJU01000009">
    <property type="protein sequence ID" value="RST95800.1"/>
    <property type="molecule type" value="Genomic_DNA"/>
</dbReference>
<name>A0A429ZQ08_9ENTE</name>